<dbReference type="KEGG" id="cbei:LF65_01968"/>
<reference evidence="2" key="1">
    <citation type="submission" date="2014-12" db="EMBL/GenBank/DDBJ databases">
        <title>Genome sequence of Clostridium beijerinckii strain 59B.</title>
        <authorList>
            <person name="Little G.T."/>
            <person name="Minton N.P."/>
        </authorList>
    </citation>
    <scope>NUCLEOTIDE SEQUENCE [LARGE SCALE GENOMIC DNA]</scope>
    <source>
        <strain evidence="2">59B</strain>
    </source>
</reference>
<name>A0A0B5QJY6_CLOBE</name>
<dbReference type="RefSeq" id="WP_041895839.1">
    <property type="nucleotide sequence ID" value="NZ_CP010086.2"/>
</dbReference>
<evidence type="ECO:0000313" key="2">
    <source>
        <dbReference type="Proteomes" id="UP000031866"/>
    </source>
</evidence>
<dbReference type="AlphaFoldDB" id="A0A0B5QJY6"/>
<accession>A0A0B5QJY6</accession>
<proteinExistence type="predicted"/>
<dbReference type="OrthoDB" id="2974644at2"/>
<sequence length="374" mass="43437">MEHLLVGNGINIQFNHTDYTTQSIVLRILEELDSEDFPSNVIVDEPILLKHHIGKLFLFARKAIDGAFNLSTICNAEKIALVDFIERYKDRKNSLRITDIGFEDYYLIHDLLCHKYGITNPEQYVVRESLKMAYLHSIYNHGQLNLLYKQYSNSFKLYLSKFDNIFSTNYDNNIESATGKSVFHIHGQFDRLSEVYNPNSFRNQMHDAPLSGISIDPAFSYLYCTAVSTYCGDYKQYQIKQHILANEAIENFANAYLQNATVRSDVDSWENNSNHLVANLADSVKLKIANPDLRFQEDYPIKELSEIKGHLTILGLSPYNDYHLFDIIDNSALDECVYYYFTPSEQNKVESIFPKLKKCDKLQFKSVQEFWRDL</sequence>
<evidence type="ECO:0000313" key="1">
    <source>
        <dbReference type="EMBL" id="AJG98566.1"/>
    </source>
</evidence>
<evidence type="ECO:0008006" key="3">
    <source>
        <dbReference type="Google" id="ProtNLM"/>
    </source>
</evidence>
<protein>
    <recommendedName>
        <fullName evidence="3">SIR2-like domain-containing protein</fullName>
    </recommendedName>
</protein>
<dbReference type="Proteomes" id="UP000031866">
    <property type="component" value="Chromosome"/>
</dbReference>
<gene>
    <name evidence="1" type="ORF">LF65_01968</name>
</gene>
<organism evidence="1 2">
    <name type="scientific">Clostridium beijerinckii</name>
    <name type="common">Clostridium MP</name>
    <dbReference type="NCBI Taxonomy" id="1520"/>
    <lineage>
        <taxon>Bacteria</taxon>
        <taxon>Bacillati</taxon>
        <taxon>Bacillota</taxon>
        <taxon>Clostridia</taxon>
        <taxon>Eubacteriales</taxon>
        <taxon>Clostridiaceae</taxon>
        <taxon>Clostridium</taxon>
    </lineage>
</organism>
<dbReference type="EMBL" id="CP010086">
    <property type="protein sequence ID" value="AJG98566.1"/>
    <property type="molecule type" value="Genomic_DNA"/>
</dbReference>